<keyword evidence="1" id="KW-0808">Transferase</keyword>
<feature type="domain" description="RDRP core" evidence="3">
    <location>
        <begin position="377"/>
        <end position="922"/>
    </location>
</feature>
<feature type="compositionally biased region" description="Pro residues" evidence="2">
    <location>
        <begin position="1"/>
        <end position="11"/>
    </location>
</feature>
<keyword evidence="1" id="KW-0548">Nucleotidyltransferase</keyword>
<comment type="catalytic activity">
    <reaction evidence="1">
        <text>RNA(n) + a ribonucleoside 5'-triphosphate = RNA(n+1) + diphosphate</text>
        <dbReference type="Rhea" id="RHEA:21248"/>
        <dbReference type="Rhea" id="RHEA-COMP:14527"/>
        <dbReference type="Rhea" id="RHEA-COMP:17342"/>
        <dbReference type="ChEBI" id="CHEBI:33019"/>
        <dbReference type="ChEBI" id="CHEBI:61557"/>
        <dbReference type="ChEBI" id="CHEBI:140395"/>
        <dbReference type="EC" id="2.7.7.48"/>
    </reaction>
</comment>
<dbReference type="InterPro" id="IPR007855">
    <property type="entry name" value="RDRP"/>
</dbReference>
<sequence>MDFYAPPPPQPRFNSFNGLNRSFNQLHTSSPFHRSDPRPGKTANASKDTCDIAKYQFWPEAIAMGTLTGKTFTQILGAGCETGVNREDWNKHGQSFVAFDFKKEQLVLRAEMKLPRDKLPPALAPLDAELSFDDITSQGFYVTHEMVGGVYNVVVTVSCRRPPKFYLKFEDAHLLRETDRKGFKQDRRRATAMDFAISTGVPERDAGPIKSIPEGPCGFPTFWNTYRWTFKMDRNLFNTLIGCTQRIRALAESDPEMNLMSNFRTNTRWQVQKLDASAMQQLYSPPNLDAIRFSARTLIEGLIAHNILRPGDIRALLIALQQVAVVPVFQDKILESLYSYHERIRDVAEVVKKTATYLRRKERPNLSHLVLIRTVQVTPTRILIGPPQQEPSNSVTRQYKDRLHGIIRVQFTDEEDRLYVGDLKQMDNLRPEVGIMARVRRALHHGLVAGGQTFYPVASSASQQKDHAIWFVDHKVIDGLALRRWMGSVTETVIAKHAARMGLPFSTSRNVDINIKIGNELPDIKRNGRTFTDGVAVAGQDVLIQAALALGEQKGLNAKPSAIQFRLGGAKGVLAYWPDLVEPQEVRLRKSLIKFDSDLADLNVVRIAKYQVAFLNRQFINIMCANGVPNELMVEIFQDAVAHIKGLKDRVAARKMTKDDHQLIGLCSDFPLTQLIKAGFQKNPFVLDIASIIECRALQDLKWRARVKLPGGVFLIGIADETGTLKEGEVFCQFQENEEGSKPKVVLGEVLVCRAPARDVRRARAVDNPRLRHLKNVIVFNVQGERDLPSMLGGGDLDGDDYTLIWDQRFVTSLNVYEPMHYEAPAPIKVDKVTQAHLNENFVSYILNDVLGQVDNCHLALSDKLTPFHEVCLQLSDIHSVSLAFPGLYLSGIAATLPFRLRPREWPDFMDKQYTATNVSHSRTANTVRRTMSRRISSLRSMKFAYSCRISILVDFAKTGIAATLPFRLRPREWPDFMDKDDVKKTYRSTGVLGELFRIVQPDPHFSPCDIRKFGYPTESRITQYPIHTSLLERLKPVKAHYEKVLQYDMRRYRVFEPEIPSGIAIKNKRRKRARDQNLNEPLRDTYNILITETRQMAMERIADIEFRTKLTPAQMVARHCYALTYEKEHVQDWEEQLSRGEYHAMVKQEDEEVFEEELKPKPLISFAWVFWSELIQLAGMAGDVKSER</sequence>
<dbReference type="GeneID" id="91099133"/>
<evidence type="ECO:0000256" key="2">
    <source>
        <dbReference type="SAM" id="MobiDB-lite"/>
    </source>
</evidence>
<evidence type="ECO:0000313" key="5">
    <source>
        <dbReference type="Proteomes" id="UP001358614"/>
    </source>
</evidence>
<gene>
    <name evidence="4" type="ORF">V865_000329</name>
</gene>
<dbReference type="Proteomes" id="UP001358614">
    <property type="component" value="Chromosome 1"/>
</dbReference>
<evidence type="ECO:0000259" key="3">
    <source>
        <dbReference type="Pfam" id="PF05183"/>
    </source>
</evidence>
<organism evidence="4 5">
    <name type="scientific">Kwoniella europaea PYCC6329</name>
    <dbReference type="NCBI Taxonomy" id="1423913"/>
    <lineage>
        <taxon>Eukaryota</taxon>
        <taxon>Fungi</taxon>
        <taxon>Dikarya</taxon>
        <taxon>Basidiomycota</taxon>
        <taxon>Agaricomycotina</taxon>
        <taxon>Tremellomycetes</taxon>
        <taxon>Tremellales</taxon>
        <taxon>Cryptococcaceae</taxon>
        <taxon>Kwoniella</taxon>
    </lineage>
</organism>
<dbReference type="EMBL" id="CP144089">
    <property type="protein sequence ID" value="WWD02290.1"/>
    <property type="molecule type" value="Genomic_DNA"/>
</dbReference>
<feature type="region of interest" description="Disordered" evidence="2">
    <location>
        <begin position="27"/>
        <end position="46"/>
    </location>
</feature>
<dbReference type="GO" id="GO:0003723">
    <property type="term" value="F:RNA binding"/>
    <property type="evidence" value="ECO:0007669"/>
    <property type="project" value="UniProtKB-KW"/>
</dbReference>
<feature type="region of interest" description="Disordered" evidence="2">
    <location>
        <begin position="1"/>
        <end position="20"/>
    </location>
</feature>
<dbReference type="AlphaFoldDB" id="A0AAX4K9W5"/>
<dbReference type="RefSeq" id="XP_066080257.1">
    <property type="nucleotide sequence ID" value="XM_066224160.1"/>
</dbReference>
<dbReference type="GO" id="GO:0030422">
    <property type="term" value="P:siRNA processing"/>
    <property type="evidence" value="ECO:0007669"/>
    <property type="project" value="TreeGrafter"/>
</dbReference>
<dbReference type="PANTHER" id="PTHR23079">
    <property type="entry name" value="RNA-DEPENDENT RNA POLYMERASE"/>
    <property type="match status" value="1"/>
</dbReference>
<keyword evidence="1" id="KW-0694">RNA-binding</keyword>
<dbReference type="PANTHER" id="PTHR23079:SF55">
    <property type="entry name" value="RNA-DIRECTED RNA POLYMERASE"/>
    <property type="match status" value="1"/>
</dbReference>
<dbReference type="EC" id="2.7.7.48" evidence="1"/>
<evidence type="ECO:0000256" key="1">
    <source>
        <dbReference type="RuleBase" id="RU363098"/>
    </source>
</evidence>
<dbReference type="InterPro" id="IPR057596">
    <property type="entry name" value="RDRP_core"/>
</dbReference>
<dbReference type="GO" id="GO:0003968">
    <property type="term" value="F:RNA-directed RNA polymerase activity"/>
    <property type="evidence" value="ECO:0007669"/>
    <property type="project" value="UniProtKB-KW"/>
</dbReference>
<accession>A0AAX4K9W5</accession>
<dbReference type="KEGG" id="ker:91099133"/>
<proteinExistence type="inferred from homology"/>
<reference evidence="4 5" key="1">
    <citation type="submission" date="2024-01" db="EMBL/GenBank/DDBJ databases">
        <title>Comparative genomics of Cryptococcus and Kwoniella reveals pathogenesis evolution and contrasting modes of karyotype evolution via chromosome fusion or intercentromeric recombination.</title>
        <authorList>
            <person name="Coelho M.A."/>
            <person name="David-Palma M."/>
            <person name="Shea T."/>
            <person name="Bowers K."/>
            <person name="McGinley-Smith S."/>
            <person name="Mohammad A.W."/>
            <person name="Gnirke A."/>
            <person name="Yurkov A.M."/>
            <person name="Nowrousian M."/>
            <person name="Sun S."/>
            <person name="Cuomo C.A."/>
            <person name="Heitman J."/>
        </authorList>
    </citation>
    <scope>NUCLEOTIDE SEQUENCE [LARGE SCALE GENOMIC DNA]</scope>
    <source>
        <strain evidence="4 5">PYCC6329</strain>
    </source>
</reference>
<comment type="similarity">
    <text evidence="1">Belongs to the RdRP family.</text>
</comment>
<keyword evidence="5" id="KW-1185">Reference proteome</keyword>
<feature type="domain" description="RDRP core" evidence="3">
    <location>
        <begin position="950"/>
        <end position="999"/>
    </location>
</feature>
<name>A0AAX4K9W5_9TREE</name>
<keyword evidence="1" id="KW-0696">RNA-directed RNA polymerase</keyword>
<dbReference type="GO" id="GO:0031380">
    <property type="term" value="C:nuclear RNA-directed RNA polymerase complex"/>
    <property type="evidence" value="ECO:0007669"/>
    <property type="project" value="TreeGrafter"/>
</dbReference>
<evidence type="ECO:0000313" key="4">
    <source>
        <dbReference type="EMBL" id="WWD02290.1"/>
    </source>
</evidence>
<protein>
    <recommendedName>
        <fullName evidence="1">RNA-dependent RNA polymerase</fullName>
        <ecNumber evidence="1">2.7.7.48</ecNumber>
    </recommendedName>
</protein>
<dbReference type="Pfam" id="PF05183">
    <property type="entry name" value="RdRP"/>
    <property type="match status" value="2"/>
</dbReference>